<dbReference type="EMBL" id="FMJD01000013">
    <property type="protein sequence ID" value="SCM79830.1"/>
    <property type="molecule type" value="Genomic_DNA"/>
</dbReference>
<gene>
    <name evidence="2" type="ORF">KL86PLE_90661</name>
</gene>
<proteinExistence type="predicted"/>
<dbReference type="InterPro" id="IPR004590">
    <property type="entry name" value="ssDNA_annealing_RecT"/>
</dbReference>
<organism evidence="2">
    <name type="scientific">uncultured Pleomorphomonas sp</name>
    <dbReference type="NCBI Taxonomy" id="442121"/>
    <lineage>
        <taxon>Bacteria</taxon>
        <taxon>Pseudomonadati</taxon>
        <taxon>Pseudomonadota</taxon>
        <taxon>Alphaproteobacteria</taxon>
        <taxon>Hyphomicrobiales</taxon>
        <taxon>Pleomorphomonadaceae</taxon>
        <taxon>Pleomorphomonas</taxon>
        <taxon>environmental samples</taxon>
    </lineage>
</organism>
<dbReference type="GO" id="GO:0003677">
    <property type="term" value="F:DNA binding"/>
    <property type="evidence" value="ECO:0007669"/>
    <property type="project" value="InterPro"/>
</dbReference>
<dbReference type="InterPro" id="IPR018330">
    <property type="entry name" value="RecT_fam"/>
</dbReference>
<dbReference type="AlphaFoldDB" id="A0A212LQW0"/>
<evidence type="ECO:0000256" key="1">
    <source>
        <dbReference type="SAM" id="MobiDB-lite"/>
    </source>
</evidence>
<dbReference type="RefSeq" id="WP_288198770.1">
    <property type="nucleotide sequence ID" value="NZ_LT608334.1"/>
</dbReference>
<feature type="region of interest" description="Disordered" evidence="1">
    <location>
        <begin position="248"/>
        <end position="297"/>
    </location>
</feature>
<dbReference type="NCBIfam" id="TIGR00616">
    <property type="entry name" value="rect"/>
    <property type="match status" value="1"/>
</dbReference>
<dbReference type="GO" id="GO:0006259">
    <property type="term" value="P:DNA metabolic process"/>
    <property type="evidence" value="ECO:0007669"/>
    <property type="project" value="InterPro"/>
</dbReference>
<protein>
    <submittedName>
        <fullName evidence="2">Recombinase, phage RecT family</fullName>
    </submittedName>
</protein>
<name>A0A212LQW0_9HYPH</name>
<sequence length="411" mass="45960">MSSPQPANAVAILDEIRGDIAPLLAENGQSFDRLLSTFKIAVQQEPKILQCTPGSLRREISKCAADGLVPDAKEAVILYYYDKEEKAFIANYQPMVYGIIKRMRELGSVFNIICELVCQGDTFSFNAADPDSLSHFWDVFSESPRGATRAAYVIFRDNQKRVMHREIMTLAELQSVRDASKAPNSPAWKNFEGEMYQKAVLRRGSKYISINNDKIRSMIERMDDMFDFRQPAQVERVDPFAGGAALEGRREPAQAIEHQPTQPIEMAATDRQDDRAPVSAGKEDQPASKAGQESVKRPKYLEEAPAVPDVMTIDADETAAVAESFGKVLAIANEPGCSVEERRGILKVITPEKKANTPEHLHEALRVVIAMVDWCLQREAREMPWASDHMAFAQKLAAKLDVERLNVGKYQ</sequence>
<dbReference type="Pfam" id="PF03837">
    <property type="entry name" value="RecT"/>
    <property type="match status" value="1"/>
</dbReference>
<evidence type="ECO:0000313" key="2">
    <source>
        <dbReference type="EMBL" id="SCM79830.1"/>
    </source>
</evidence>
<accession>A0A212LQW0</accession>
<feature type="compositionally biased region" description="Basic and acidic residues" evidence="1">
    <location>
        <begin position="268"/>
        <end position="286"/>
    </location>
</feature>
<reference evidence="2" key="1">
    <citation type="submission" date="2016-08" db="EMBL/GenBank/DDBJ databases">
        <authorList>
            <person name="Seilhamer J.J."/>
        </authorList>
    </citation>
    <scope>NUCLEOTIDE SEQUENCE</scope>
    <source>
        <strain evidence="2">86</strain>
    </source>
</reference>